<proteinExistence type="predicted"/>
<feature type="chain" id="PRO_5026960095" description="Cupin type-1 domain-containing protein" evidence="1">
    <location>
        <begin position="39"/>
        <end position="99"/>
    </location>
</feature>
<dbReference type="AlphaFoldDB" id="A0A6N2M4J6"/>
<name>A0A6N2M4J6_SALVM</name>
<sequence length="99" mass="11090">MLFLSSLVRIQIMRTCSPSLPLLVFCTILLALLHSSTCRHISWANYEEKQQINTEYPLPFPQYDLPGISYTAKSKDDKVSELFGASHMAVPGGPNPLHN</sequence>
<evidence type="ECO:0000256" key="1">
    <source>
        <dbReference type="SAM" id="SignalP"/>
    </source>
</evidence>
<keyword evidence="1" id="KW-0732">Signal</keyword>
<feature type="signal peptide" evidence="1">
    <location>
        <begin position="1"/>
        <end position="38"/>
    </location>
</feature>
<dbReference type="PANTHER" id="PTHR35472:SF6">
    <property type="entry name" value="CLAVATA3_ESR (CLE) GENE FAMILY MEMBER MTCLE10"/>
    <property type="match status" value="1"/>
</dbReference>
<reference evidence="2" key="1">
    <citation type="submission" date="2019-03" db="EMBL/GenBank/DDBJ databases">
        <authorList>
            <person name="Mank J."/>
            <person name="Almeida P."/>
        </authorList>
    </citation>
    <scope>NUCLEOTIDE SEQUENCE</scope>
    <source>
        <strain evidence="2">78183</strain>
    </source>
</reference>
<accession>A0A6N2M4J6</accession>
<organism evidence="2">
    <name type="scientific">Salix viminalis</name>
    <name type="common">Common osier</name>
    <name type="synonym">Basket willow</name>
    <dbReference type="NCBI Taxonomy" id="40686"/>
    <lineage>
        <taxon>Eukaryota</taxon>
        <taxon>Viridiplantae</taxon>
        <taxon>Streptophyta</taxon>
        <taxon>Embryophyta</taxon>
        <taxon>Tracheophyta</taxon>
        <taxon>Spermatophyta</taxon>
        <taxon>Magnoliopsida</taxon>
        <taxon>eudicotyledons</taxon>
        <taxon>Gunneridae</taxon>
        <taxon>Pentapetalae</taxon>
        <taxon>rosids</taxon>
        <taxon>fabids</taxon>
        <taxon>Malpighiales</taxon>
        <taxon>Salicaceae</taxon>
        <taxon>Saliceae</taxon>
        <taxon>Salix</taxon>
    </lineage>
</organism>
<protein>
    <recommendedName>
        <fullName evidence="3">Cupin type-1 domain-containing protein</fullName>
    </recommendedName>
</protein>
<dbReference type="InterPro" id="IPR055317">
    <property type="entry name" value="CLE14-like"/>
</dbReference>
<evidence type="ECO:0008006" key="3">
    <source>
        <dbReference type="Google" id="ProtNLM"/>
    </source>
</evidence>
<gene>
    <name evidence="2" type="ORF">SVIM_LOCUS318373</name>
</gene>
<dbReference type="PANTHER" id="PTHR35472">
    <property type="match status" value="1"/>
</dbReference>
<evidence type="ECO:0000313" key="2">
    <source>
        <dbReference type="EMBL" id="VFU48514.1"/>
    </source>
</evidence>
<dbReference type="EMBL" id="CAADRP010001697">
    <property type="protein sequence ID" value="VFU48514.1"/>
    <property type="molecule type" value="Genomic_DNA"/>
</dbReference>